<dbReference type="InterPro" id="IPR012549">
    <property type="entry name" value="EptA-like_N"/>
</dbReference>
<reference evidence="3 4" key="1">
    <citation type="submission" date="2016-10" db="EMBL/GenBank/DDBJ databases">
        <title>Whole genome sequences of antibiotic resistant commensal Escherichia coli from healthy Australian adults.</title>
        <authorList>
            <person name="Moran R.A."/>
            <person name="Anantham S."/>
            <person name="Nigro S.J."/>
            <person name="Holt K.E."/>
            <person name="Hall R.M."/>
        </authorList>
    </citation>
    <scope>NUCLEOTIDE SEQUENCE [LARGE SCALE GENOMIC DNA]</scope>
    <source>
        <strain evidence="3 4">2.3-R4</strain>
    </source>
</reference>
<evidence type="ECO:0000313" key="3">
    <source>
        <dbReference type="EMBL" id="OOK25568.1"/>
    </source>
</evidence>
<proteinExistence type="predicted"/>
<sequence>MFLFPERIKIIAAVVGIILWTTSLTALCYYFIYSHEFSQSVLFAMFETNASEAGEYFSLKLLFITRVYTAVCIFLWTRLKAKIKK</sequence>
<dbReference type="GO" id="GO:0016020">
    <property type="term" value="C:membrane"/>
    <property type="evidence" value="ECO:0007669"/>
    <property type="project" value="InterPro"/>
</dbReference>
<keyword evidence="1" id="KW-0812">Transmembrane</keyword>
<keyword evidence="1" id="KW-1133">Transmembrane helix</keyword>
<dbReference type="EMBL" id="MPAF01000043">
    <property type="protein sequence ID" value="OOK25568.1"/>
    <property type="molecule type" value="Genomic_DNA"/>
</dbReference>
<dbReference type="AlphaFoldDB" id="A0AAX0KAV6"/>
<feature type="transmembrane region" description="Helical" evidence="1">
    <location>
        <begin position="12"/>
        <end position="33"/>
    </location>
</feature>
<keyword evidence="1" id="KW-0472">Membrane</keyword>
<protein>
    <recommendedName>
        <fullName evidence="2">Phosphoethanolamine transferase N-terminal domain-containing protein</fullName>
    </recommendedName>
</protein>
<evidence type="ECO:0000256" key="1">
    <source>
        <dbReference type="SAM" id="Phobius"/>
    </source>
</evidence>
<dbReference type="Pfam" id="PF08019">
    <property type="entry name" value="EptA_B_N"/>
    <property type="match status" value="1"/>
</dbReference>
<comment type="caution">
    <text evidence="3">The sequence shown here is derived from an EMBL/GenBank/DDBJ whole genome shotgun (WGS) entry which is preliminary data.</text>
</comment>
<feature type="domain" description="Phosphoethanolamine transferase N-terminal" evidence="2">
    <location>
        <begin position="18"/>
        <end position="82"/>
    </location>
</feature>
<name>A0AAX0KAV6_ECOLX</name>
<dbReference type="Proteomes" id="UP000188855">
    <property type="component" value="Unassembled WGS sequence"/>
</dbReference>
<feature type="transmembrane region" description="Helical" evidence="1">
    <location>
        <begin position="53"/>
        <end position="76"/>
    </location>
</feature>
<gene>
    <name evidence="3" type="ORF">BMT91_19805</name>
</gene>
<accession>A0AAX0KAV6</accession>
<evidence type="ECO:0000313" key="4">
    <source>
        <dbReference type="Proteomes" id="UP000188855"/>
    </source>
</evidence>
<organism evidence="3 4">
    <name type="scientific">Escherichia coli</name>
    <dbReference type="NCBI Taxonomy" id="562"/>
    <lineage>
        <taxon>Bacteria</taxon>
        <taxon>Pseudomonadati</taxon>
        <taxon>Pseudomonadota</taxon>
        <taxon>Gammaproteobacteria</taxon>
        <taxon>Enterobacterales</taxon>
        <taxon>Enterobacteriaceae</taxon>
        <taxon>Escherichia</taxon>
    </lineage>
</organism>
<evidence type="ECO:0000259" key="2">
    <source>
        <dbReference type="Pfam" id="PF08019"/>
    </source>
</evidence>